<feature type="transmembrane region" description="Helical" evidence="9">
    <location>
        <begin position="370"/>
        <end position="389"/>
    </location>
</feature>
<dbReference type="InterPro" id="IPR005467">
    <property type="entry name" value="His_kinase_dom"/>
</dbReference>
<protein>
    <recommendedName>
        <fullName evidence="2">histidine kinase</fullName>
        <ecNumber evidence="2">2.7.13.3</ecNumber>
    </recommendedName>
</protein>
<feature type="transmembrane region" description="Helical" evidence="9">
    <location>
        <begin position="340"/>
        <end position="364"/>
    </location>
</feature>
<evidence type="ECO:0000256" key="9">
    <source>
        <dbReference type="SAM" id="Phobius"/>
    </source>
</evidence>
<keyword evidence="9" id="KW-0472">Membrane</keyword>
<dbReference type="GO" id="GO:0000155">
    <property type="term" value="F:phosphorelay sensor kinase activity"/>
    <property type="evidence" value="ECO:0007669"/>
    <property type="project" value="InterPro"/>
</dbReference>
<dbReference type="PANTHER" id="PTHR43065">
    <property type="entry name" value="SENSOR HISTIDINE KINASE"/>
    <property type="match status" value="1"/>
</dbReference>
<evidence type="ECO:0000256" key="8">
    <source>
        <dbReference type="ARBA" id="ARBA00023012"/>
    </source>
</evidence>
<name>A0A7W3SSI5_9BACL</name>
<dbReference type="InterPro" id="IPR003661">
    <property type="entry name" value="HisK_dim/P_dom"/>
</dbReference>
<keyword evidence="4" id="KW-0808">Transferase</keyword>
<keyword evidence="6 11" id="KW-0418">Kinase</keyword>
<dbReference type="Pfam" id="PF00512">
    <property type="entry name" value="HisKA"/>
    <property type="match status" value="1"/>
</dbReference>
<keyword evidence="12" id="KW-1185">Reference proteome</keyword>
<feature type="transmembrane region" description="Helical" evidence="9">
    <location>
        <begin position="7"/>
        <end position="24"/>
    </location>
</feature>
<keyword evidence="7" id="KW-0067">ATP-binding</keyword>
<dbReference type="CDD" id="cd00082">
    <property type="entry name" value="HisKA"/>
    <property type="match status" value="1"/>
</dbReference>
<evidence type="ECO:0000256" key="5">
    <source>
        <dbReference type="ARBA" id="ARBA00022741"/>
    </source>
</evidence>
<comment type="catalytic activity">
    <reaction evidence="1">
        <text>ATP + protein L-histidine = ADP + protein N-phospho-L-histidine.</text>
        <dbReference type="EC" id="2.7.13.3"/>
    </reaction>
</comment>
<keyword evidence="9" id="KW-0812">Transmembrane</keyword>
<sequence>MKVLNRVLFSIVVLITVAFCIFLLEVPENNHVDEHVINQWQIKWVSELDSNITTDQLDAMDGWIDVDGSNSVTERAQGDAAQWVKFELPDLNEEAAAIFFERIYGTHVIVKVDGVDIYDNVSNFALSYNTVLLPLSVINSHQTVYVGLERNDSSIGIVKQIKVGKYQDMIRGFISNNTATYILGSTLIFIALIMLVCSLFLYTGNLSMWLSLCAVILSSGFLVITYSPLPAWLHQSMRGMYSVLFDISLYILLPTFTFFFEKTFGSGLHSIVRRFRIFQTIYSCFCLVCFLLLVISNFQVLLYGFYYIVSLQVLGIIMIIQFILLICFSTKYAVQGDKNAIIFSIGFIIFALIGIGELLYYYIVDSYYSLFLWKWGIVCFLISLIIILGRKFSENHKRIVQYTKQLEMFNNELQRSERMEIISELAASVAHEVRNPLQVTRGFIQLLLERQPSEKVYLNMAMHELDRASEIITDYLTFAKPEAGVITNLNILDEFIHIEGILIPMANMQGGEISVHIPNDIYIRGNSSKFKQAFINIIKNSIESLQGEGEIQIWAYEEGEKVHIHIKDNGEGMEAEVLARLGEPYFTNKTKGTGLGLMVTLRIIEVMEGSIKFASEKGIGTEVIIQFPKVCISTIE</sequence>
<proteinExistence type="predicted"/>
<evidence type="ECO:0000256" key="4">
    <source>
        <dbReference type="ARBA" id="ARBA00022679"/>
    </source>
</evidence>
<feature type="transmembrane region" description="Helical" evidence="9">
    <location>
        <begin position="241"/>
        <end position="260"/>
    </location>
</feature>
<dbReference type="Pfam" id="PF02518">
    <property type="entry name" value="HATPase_c"/>
    <property type="match status" value="1"/>
</dbReference>
<dbReference type="RefSeq" id="WP_182535327.1">
    <property type="nucleotide sequence ID" value="NZ_JACJIP010000010.1"/>
</dbReference>
<keyword evidence="5" id="KW-0547">Nucleotide-binding</keyword>
<dbReference type="SMART" id="SM00387">
    <property type="entry name" value="HATPase_c"/>
    <property type="match status" value="1"/>
</dbReference>
<dbReference type="Gene3D" id="1.10.287.130">
    <property type="match status" value="1"/>
</dbReference>
<evidence type="ECO:0000313" key="12">
    <source>
        <dbReference type="Proteomes" id="UP000567067"/>
    </source>
</evidence>
<evidence type="ECO:0000256" key="3">
    <source>
        <dbReference type="ARBA" id="ARBA00022553"/>
    </source>
</evidence>
<feature type="transmembrane region" description="Helical" evidence="9">
    <location>
        <begin position="209"/>
        <end position="229"/>
    </location>
</feature>
<dbReference type="SUPFAM" id="SSF47384">
    <property type="entry name" value="Homodimeric domain of signal transducing histidine kinase"/>
    <property type="match status" value="1"/>
</dbReference>
<keyword evidence="9" id="KW-1133">Transmembrane helix</keyword>
<dbReference type="EMBL" id="JACJIP010000010">
    <property type="protein sequence ID" value="MBA9085471.1"/>
    <property type="molecule type" value="Genomic_DNA"/>
</dbReference>
<gene>
    <name evidence="11" type="ORF">FHR92_001937</name>
</gene>
<evidence type="ECO:0000256" key="7">
    <source>
        <dbReference type="ARBA" id="ARBA00022840"/>
    </source>
</evidence>
<dbReference type="Proteomes" id="UP000567067">
    <property type="component" value="Unassembled WGS sequence"/>
</dbReference>
<feature type="transmembrane region" description="Helical" evidence="9">
    <location>
        <begin position="181"/>
        <end position="202"/>
    </location>
</feature>
<dbReference type="GO" id="GO:0005524">
    <property type="term" value="F:ATP binding"/>
    <property type="evidence" value="ECO:0007669"/>
    <property type="project" value="UniProtKB-KW"/>
</dbReference>
<dbReference type="PRINTS" id="PR00344">
    <property type="entry name" value="BCTRLSENSOR"/>
</dbReference>
<dbReference type="SMART" id="SM00388">
    <property type="entry name" value="HisKA"/>
    <property type="match status" value="1"/>
</dbReference>
<dbReference type="InterPro" id="IPR004358">
    <property type="entry name" value="Sig_transdc_His_kin-like_C"/>
</dbReference>
<evidence type="ECO:0000259" key="10">
    <source>
        <dbReference type="PROSITE" id="PS50109"/>
    </source>
</evidence>
<dbReference type="InterPro" id="IPR036890">
    <property type="entry name" value="HATPase_C_sf"/>
</dbReference>
<dbReference type="PANTHER" id="PTHR43065:SF53">
    <property type="entry name" value="SPORULATION KINASE B"/>
    <property type="match status" value="1"/>
</dbReference>
<dbReference type="InterPro" id="IPR003594">
    <property type="entry name" value="HATPase_dom"/>
</dbReference>
<dbReference type="EC" id="2.7.13.3" evidence="2"/>
<dbReference type="PROSITE" id="PS50109">
    <property type="entry name" value="HIS_KIN"/>
    <property type="match status" value="1"/>
</dbReference>
<dbReference type="InterPro" id="IPR036097">
    <property type="entry name" value="HisK_dim/P_sf"/>
</dbReference>
<keyword evidence="3" id="KW-0597">Phosphoprotein</keyword>
<dbReference type="AlphaFoldDB" id="A0A7W3SSI5"/>
<organism evidence="11 12">
    <name type="scientific">Fontibacillus solani</name>
    <dbReference type="NCBI Taxonomy" id="1572857"/>
    <lineage>
        <taxon>Bacteria</taxon>
        <taxon>Bacillati</taxon>
        <taxon>Bacillota</taxon>
        <taxon>Bacilli</taxon>
        <taxon>Bacillales</taxon>
        <taxon>Paenibacillaceae</taxon>
        <taxon>Fontibacillus</taxon>
    </lineage>
</organism>
<evidence type="ECO:0000313" key="11">
    <source>
        <dbReference type="EMBL" id="MBA9085471.1"/>
    </source>
</evidence>
<evidence type="ECO:0000256" key="6">
    <source>
        <dbReference type="ARBA" id="ARBA00022777"/>
    </source>
</evidence>
<evidence type="ECO:0000256" key="2">
    <source>
        <dbReference type="ARBA" id="ARBA00012438"/>
    </source>
</evidence>
<reference evidence="11 12" key="1">
    <citation type="submission" date="2020-08" db="EMBL/GenBank/DDBJ databases">
        <title>Genomic Encyclopedia of Type Strains, Phase III (KMG-III): the genomes of soil and plant-associated and newly described type strains.</title>
        <authorList>
            <person name="Whitman W."/>
        </authorList>
    </citation>
    <scope>NUCLEOTIDE SEQUENCE [LARGE SCALE GENOMIC DNA]</scope>
    <source>
        <strain evidence="11 12">CECT 8693</strain>
    </source>
</reference>
<feature type="transmembrane region" description="Helical" evidence="9">
    <location>
        <begin position="281"/>
        <end position="299"/>
    </location>
</feature>
<comment type="caution">
    <text evidence="11">The sequence shown here is derived from an EMBL/GenBank/DDBJ whole genome shotgun (WGS) entry which is preliminary data.</text>
</comment>
<feature type="transmembrane region" description="Helical" evidence="9">
    <location>
        <begin position="305"/>
        <end position="328"/>
    </location>
</feature>
<keyword evidence="8" id="KW-0902">Two-component regulatory system</keyword>
<feature type="domain" description="Histidine kinase" evidence="10">
    <location>
        <begin position="428"/>
        <end position="631"/>
    </location>
</feature>
<accession>A0A7W3SSI5</accession>
<dbReference type="SUPFAM" id="SSF55874">
    <property type="entry name" value="ATPase domain of HSP90 chaperone/DNA topoisomerase II/histidine kinase"/>
    <property type="match status" value="1"/>
</dbReference>
<dbReference type="Gene3D" id="3.30.565.10">
    <property type="entry name" value="Histidine kinase-like ATPase, C-terminal domain"/>
    <property type="match status" value="1"/>
</dbReference>
<evidence type="ECO:0000256" key="1">
    <source>
        <dbReference type="ARBA" id="ARBA00000085"/>
    </source>
</evidence>